<accession>A0A081RK19</accession>
<reference evidence="1 2" key="1">
    <citation type="submission" date="2014-02" db="EMBL/GenBank/DDBJ databases">
        <title>Whole genome sequence of Sphingobium chlorophenolicum NBRC 16172.</title>
        <authorList>
            <person name="Gan H.M."/>
            <person name="Gan H.Y."/>
            <person name="Chew T.H."/>
            <person name="Savka M.A."/>
        </authorList>
    </citation>
    <scope>NUCLEOTIDE SEQUENCE [LARGE SCALE GENOMIC DNA]</scope>
    <source>
        <strain evidence="1 2">NBRC 16172</strain>
    </source>
</reference>
<proteinExistence type="predicted"/>
<protein>
    <submittedName>
        <fullName evidence="1">Uncharacterized protein</fullName>
    </submittedName>
</protein>
<dbReference type="Proteomes" id="UP000028411">
    <property type="component" value="Unassembled WGS sequence"/>
</dbReference>
<dbReference type="EMBL" id="JFHR01000001">
    <property type="protein sequence ID" value="KEQ55542.1"/>
    <property type="molecule type" value="Genomic_DNA"/>
</dbReference>
<dbReference type="eggNOG" id="ENOG5031BYE">
    <property type="taxonomic scope" value="Bacteria"/>
</dbReference>
<sequence>MTQCPESNSAERHCYGVILHHRAEWWLVEFPERDPDPIKAWALTGQLTPAMADWFRADTGNNAAKAEVPALNPDSRCWSGEFSIRPSPDAVDRFDIDAHPWGSEAGELETRLARAMIESTLFPIPPGFLSVFTGLPDDDRPVLAIRLSGYICSTFEVLTARYMPVYRPRSPWRDISGEAVGDSGSDILGWAPARDWIRPA</sequence>
<dbReference type="RefSeq" id="WP_013846871.1">
    <property type="nucleotide sequence ID" value="NZ_JFHR01000001.1"/>
</dbReference>
<dbReference type="PATRIC" id="fig|46429.4.peg.180"/>
<evidence type="ECO:0000313" key="1">
    <source>
        <dbReference type="EMBL" id="KEQ55542.1"/>
    </source>
</evidence>
<dbReference type="OrthoDB" id="7578075at2"/>
<comment type="caution">
    <text evidence="1">The sequence shown here is derived from an EMBL/GenBank/DDBJ whole genome shotgun (WGS) entry which is preliminary data.</text>
</comment>
<evidence type="ECO:0000313" key="2">
    <source>
        <dbReference type="Proteomes" id="UP000028411"/>
    </source>
</evidence>
<gene>
    <name evidence="1" type="ORF">BV95_00181</name>
</gene>
<dbReference type="AlphaFoldDB" id="A0A081RK19"/>
<organism evidence="1 2">
    <name type="scientific">Sphingobium chlorophenolicum</name>
    <dbReference type="NCBI Taxonomy" id="46429"/>
    <lineage>
        <taxon>Bacteria</taxon>
        <taxon>Pseudomonadati</taxon>
        <taxon>Pseudomonadota</taxon>
        <taxon>Alphaproteobacteria</taxon>
        <taxon>Sphingomonadales</taxon>
        <taxon>Sphingomonadaceae</taxon>
        <taxon>Sphingobium</taxon>
    </lineage>
</organism>
<name>A0A081RK19_SPHCR</name>